<evidence type="ECO:0000256" key="5">
    <source>
        <dbReference type="HAMAP-Rule" id="MF_02120"/>
    </source>
</evidence>
<dbReference type="GO" id="GO:0009089">
    <property type="term" value="P:lysine biosynthetic process via diaminopimelate"/>
    <property type="evidence" value="ECO:0007669"/>
    <property type="project" value="UniProtKB-UniRule"/>
</dbReference>
<dbReference type="InterPro" id="IPR036979">
    <property type="entry name" value="CM_dom_sf"/>
</dbReference>
<dbReference type="Proteomes" id="UP000008387">
    <property type="component" value="Chromosome"/>
</dbReference>
<dbReference type="InterPro" id="IPR029066">
    <property type="entry name" value="PLP-binding_barrel"/>
</dbReference>
<feature type="binding site" evidence="5">
    <location>
        <begin position="265"/>
        <end position="268"/>
    </location>
    <ligand>
        <name>pyridoxal 5'-phosphate</name>
        <dbReference type="ChEBI" id="CHEBI:597326"/>
    </ligand>
</feature>
<dbReference type="SUPFAM" id="SSF51419">
    <property type="entry name" value="PLP-binding barrel"/>
    <property type="match status" value="1"/>
</dbReference>
<dbReference type="InterPro" id="IPR022653">
    <property type="entry name" value="De-COase2_pyr-phos_BS"/>
</dbReference>
<dbReference type="SMART" id="SM00830">
    <property type="entry name" value="CM_2"/>
    <property type="match status" value="1"/>
</dbReference>
<comment type="similarity">
    <text evidence="5">Belongs to the Orn/Lys/Arg decarboxylase class-II family. LysA subfamily.</text>
</comment>
<dbReference type="CDD" id="cd06828">
    <property type="entry name" value="PLPDE_III_DapDC"/>
    <property type="match status" value="1"/>
</dbReference>
<evidence type="ECO:0000256" key="3">
    <source>
        <dbReference type="ARBA" id="ARBA00022898"/>
    </source>
</evidence>
<dbReference type="PANTHER" id="PTHR43727">
    <property type="entry name" value="DIAMINOPIMELATE DECARBOXYLASE"/>
    <property type="match status" value="1"/>
</dbReference>
<dbReference type="HAMAP" id="MF_02120">
    <property type="entry name" value="LysA"/>
    <property type="match status" value="1"/>
</dbReference>
<sequence>MLELAQIQEIATQHATPFYLYDLDRIESRFADFKEVFKGKKSLICYALKANSNLALLQHLAKLGCGADCVSIYEVRKALLAGIKPYHIIFSGVGKLEHEISLALTSKILFLNVESFAELHLIERIARNLGLQARISVRVNPNIDALTHPYISTGLWENKFGVEEKEAVQMFMFAKQSAFLEPIAMQFHIGSQLTDLAPLSEACTKMGALARFLVASGVELKFFDVGGGLGIDYSQEQNQSLIDLNAYASAIFQALKELDLTIICEPGRKIVGDSGVLVSQVQYTKHNERKHFAIIDAGMNDFLRPALYQATHPIYTTSDPTNPKQTYDLVGPICESADCFARGVQLPTLKRGDLVILDKVGAYGASMASHYNSRPKILELGLSQGTLKVLKPKEKLAHMISDELGCLGVENLGQSRAQIDHLDQQISTLLQQRLQIARQIAQHKQSLGLKSYYPVREAQIFKGVGKGLESIFTEILGVSRSLLGPEKIGFCGLEGDIRRAFGQSASLQELDPPALIQALQEGGIDFGAFLVQECLKDMVDVMLAGKIKAIHSLEFAKRWYLVVARADFALHAEDILEKKSALYCLHATLEFLTQSLKPAKLCHAHPLGTHLLLEVAHTSAPQSILDALTFCQPTNLGTYASVEPRFGF</sequence>
<dbReference type="KEGG" id="hbi:HBZC1_18700"/>
<keyword evidence="4 5" id="KW-0456">Lyase</keyword>
<dbReference type="EMBL" id="FR871757">
    <property type="protein sequence ID" value="CCB80856.1"/>
    <property type="molecule type" value="Genomic_DNA"/>
</dbReference>
<dbReference type="GO" id="GO:0046417">
    <property type="term" value="P:chorismate metabolic process"/>
    <property type="evidence" value="ECO:0007669"/>
    <property type="project" value="InterPro"/>
</dbReference>
<keyword evidence="11" id="KW-1185">Reference proteome</keyword>
<organism evidence="10 11">
    <name type="scientific">Helicobacter bizzozeronii (strain CIII-1)</name>
    <dbReference type="NCBI Taxonomy" id="1002804"/>
    <lineage>
        <taxon>Bacteria</taxon>
        <taxon>Pseudomonadati</taxon>
        <taxon>Campylobacterota</taxon>
        <taxon>Epsilonproteobacteria</taxon>
        <taxon>Campylobacterales</taxon>
        <taxon>Helicobacteraceae</taxon>
        <taxon>Helicobacter</taxon>
    </lineage>
</organism>
<evidence type="ECO:0000256" key="7">
    <source>
        <dbReference type="PIRSR" id="PIRSR600183-50"/>
    </source>
</evidence>
<dbReference type="PANTHER" id="PTHR43727:SF2">
    <property type="entry name" value="GROUP IV DECARBOXYLASE"/>
    <property type="match status" value="1"/>
</dbReference>
<feature type="binding site" evidence="5">
    <location>
        <position position="268"/>
    </location>
    <ligand>
        <name>substrate</name>
    </ligand>
</feature>
<dbReference type="Pfam" id="PF02784">
    <property type="entry name" value="Orn_Arg_deC_N"/>
    <property type="match status" value="1"/>
</dbReference>
<feature type="binding site" evidence="5">
    <location>
        <position position="304"/>
    </location>
    <ligand>
        <name>substrate</name>
    </ligand>
</feature>
<evidence type="ECO:0000256" key="4">
    <source>
        <dbReference type="ARBA" id="ARBA00023239"/>
    </source>
</evidence>
<protein>
    <recommendedName>
        <fullName evidence="5 6">Diaminopimelate decarboxylase</fullName>
        <shortName evidence="5">DAP decarboxylase</shortName>
        <shortName evidence="5">DAPDC</shortName>
        <ecNumber evidence="5 6">4.1.1.20</ecNumber>
    </recommendedName>
</protein>
<reference evidence="10 11" key="1">
    <citation type="journal article" date="2011" name="J. Bacteriol.">
        <title>Genome sequence of Helicobacter bizzozeronii strain CIII-1, an isolate from human gastric mucosa.</title>
        <authorList>
            <person name="Schott T."/>
            <person name="Rossi M."/>
            <person name="Hanninen M.L."/>
        </authorList>
    </citation>
    <scope>NUCLEOTIDE SEQUENCE [LARGE SCALE GENOMIC DNA]</scope>
    <source>
        <strain evidence="10 11">CIII-1</strain>
    </source>
</reference>
<feature type="active site" description="Proton donor" evidence="7">
    <location>
        <position position="334"/>
    </location>
</feature>
<comment type="subunit">
    <text evidence="5">Homodimer.</text>
</comment>
<dbReference type="InterPro" id="IPR002986">
    <property type="entry name" value="DAP_deCOOHase_LysA"/>
</dbReference>
<dbReference type="Gene3D" id="3.20.20.10">
    <property type="entry name" value="Alanine racemase"/>
    <property type="match status" value="1"/>
</dbReference>
<evidence type="ECO:0000256" key="2">
    <source>
        <dbReference type="ARBA" id="ARBA00022793"/>
    </source>
</evidence>
<feature type="binding site" evidence="5">
    <location>
        <position position="228"/>
    </location>
    <ligand>
        <name>pyridoxal 5'-phosphate</name>
        <dbReference type="ChEBI" id="CHEBI:597326"/>
    </ligand>
</feature>
<feature type="binding site" evidence="5">
    <location>
        <position position="363"/>
    </location>
    <ligand>
        <name>substrate</name>
    </ligand>
</feature>
<evidence type="ECO:0000313" key="10">
    <source>
        <dbReference type="EMBL" id="CCB80856.1"/>
    </source>
</evidence>
<dbReference type="InterPro" id="IPR022644">
    <property type="entry name" value="De-COase2_N"/>
</dbReference>
<name>F8KPW2_HELBC</name>
<feature type="binding site" evidence="5">
    <location>
        <position position="335"/>
    </location>
    <ligand>
        <name>substrate</name>
    </ligand>
</feature>
<gene>
    <name evidence="5" type="primary">lysA</name>
    <name evidence="10" type="ordered locus">HBZC1_18700</name>
</gene>
<comment type="catalytic activity">
    <reaction evidence="5 8">
        <text>meso-2,6-diaminopimelate + H(+) = L-lysine + CO2</text>
        <dbReference type="Rhea" id="RHEA:15101"/>
        <dbReference type="ChEBI" id="CHEBI:15378"/>
        <dbReference type="ChEBI" id="CHEBI:16526"/>
        <dbReference type="ChEBI" id="CHEBI:32551"/>
        <dbReference type="ChEBI" id="CHEBI:57791"/>
        <dbReference type="EC" id="4.1.1.20"/>
    </reaction>
</comment>
<comment type="cofactor">
    <cofactor evidence="1 5 7 8">
        <name>pyridoxal 5'-phosphate</name>
        <dbReference type="ChEBI" id="CHEBI:597326"/>
    </cofactor>
</comment>
<dbReference type="InterPro" id="IPR022643">
    <property type="entry name" value="De-COase2_C"/>
</dbReference>
<dbReference type="InterPro" id="IPR002701">
    <property type="entry name" value="CM_II_prokaryot"/>
</dbReference>
<feature type="domain" description="Chorismate mutase" evidence="9">
    <location>
        <begin position="406"/>
        <end position="487"/>
    </location>
</feature>
<feature type="binding site" evidence="5">
    <location>
        <position position="363"/>
    </location>
    <ligand>
        <name>pyridoxal 5'-phosphate</name>
        <dbReference type="ChEBI" id="CHEBI:597326"/>
    </ligand>
</feature>
<dbReference type="STRING" id="1002804.HBZC1_18700"/>
<dbReference type="UniPathway" id="UPA00034">
    <property type="reaction ID" value="UER00027"/>
</dbReference>
<dbReference type="GO" id="GO:0004106">
    <property type="term" value="F:chorismate mutase activity"/>
    <property type="evidence" value="ECO:0007669"/>
    <property type="project" value="InterPro"/>
</dbReference>
<dbReference type="Gene3D" id="1.20.59.10">
    <property type="entry name" value="Chorismate mutase"/>
    <property type="match status" value="1"/>
</dbReference>
<keyword evidence="2 5" id="KW-0210">Decarboxylase</keyword>
<feature type="modified residue" description="N6-(pyridoxal phosphate)lysine" evidence="5 7">
    <location>
        <position position="49"/>
    </location>
</feature>
<dbReference type="Pfam" id="PF00278">
    <property type="entry name" value="Orn_DAP_Arg_deC"/>
    <property type="match status" value="1"/>
</dbReference>
<dbReference type="PROSITE" id="PS51168">
    <property type="entry name" value="CHORISMATE_MUT_2"/>
    <property type="match status" value="1"/>
</dbReference>
<comment type="function">
    <text evidence="5">Specifically catalyzes the decarboxylation of meso-diaminopimelate (meso-DAP) to L-lysine.</text>
</comment>
<dbReference type="Gene3D" id="2.40.37.10">
    <property type="entry name" value="Lyase, Ornithine Decarboxylase, Chain A, domain 1"/>
    <property type="match status" value="1"/>
</dbReference>
<dbReference type="SUPFAM" id="SSF50621">
    <property type="entry name" value="Alanine racemase C-terminal domain-like"/>
    <property type="match status" value="1"/>
</dbReference>
<evidence type="ECO:0000256" key="1">
    <source>
        <dbReference type="ARBA" id="ARBA00001933"/>
    </source>
</evidence>
<dbReference type="GO" id="GO:0008836">
    <property type="term" value="F:diaminopimelate decarboxylase activity"/>
    <property type="evidence" value="ECO:0007669"/>
    <property type="project" value="UniProtKB-UniRule"/>
</dbReference>
<keyword evidence="3 5" id="KW-0663">Pyridoxal phosphate</keyword>
<comment type="pathway">
    <text evidence="5 8">Amino-acid biosynthesis; L-lysine biosynthesis via DAP pathway; L-lysine from DL-2,6-diaminopimelate: step 1/1.</text>
</comment>
<dbReference type="InterPro" id="IPR000183">
    <property type="entry name" value="Orn/DAP/Arg_de-COase"/>
</dbReference>
<proteinExistence type="inferred from homology"/>
<dbReference type="PRINTS" id="PR01179">
    <property type="entry name" value="ODADCRBXLASE"/>
</dbReference>
<dbReference type="GO" id="GO:0030170">
    <property type="term" value="F:pyridoxal phosphate binding"/>
    <property type="evidence" value="ECO:0007669"/>
    <property type="project" value="UniProtKB-UniRule"/>
</dbReference>
<evidence type="ECO:0000256" key="6">
    <source>
        <dbReference type="NCBIfam" id="TIGR01048"/>
    </source>
</evidence>
<dbReference type="eggNOG" id="COG0019">
    <property type="taxonomic scope" value="Bacteria"/>
</dbReference>
<evidence type="ECO:0000313" key="11">
    <source>
        <dbReference type="Proteomes" id="UP000008387"/>
    </source>
</evidence>
<evidence type="ECO:0000259" key="9">
    <source>
        <dbReference type="PROSITE" id="PS51168"/>
    </source>
</evidence>
<accession>F8KPW2</accession>
<dbReference type="EC" id="4.1.1.20" evidence="5 6"/>
<dbReference type="PROSITE" id="PS00878">
    <property type="entry name" value="ODR_DC_2_1"/>
    <property type="match status" value="1"/>
</dbReference>
<dbReference type="RefSeq" id="WP_013891227.1">
    <property type="nucleotide sequence ID" value="NC_015674.1"/>
</dbReference>
<dbReference type="PRINTS" id="PR01181">
    <property type="entry name" value="DAPDCRBXLASE"/>
</dbReference>
<feature type="binding site" evidence="5">
    <location>
        <position position="308"/>
    </location>
    <ligand>
        <name>substrate</name>
    </ligand>
</feature>
<dbReference type="InterPro" id="IPR009006">
    <property type="entry name" value="Ala_racemase/Decarboxylase_C"/>
</dbReference>
<keyword evidence="5" id="KW-0028">Amino-acid biosynthesis</keyword>
<dbReference type="HOGENOM" id="CLU_427458_0_0_7"/>
<dbReference type="SUPFAM" id="SSF48600">
    <property type="entry name" value="Chorismate mutase II"/>
    <property type="match status" value="1"/>
</dbReference>
<keyword evidence="5 8" id="KW-0457">Lysine biosynthesis</keyword>
<dbReference type="FunFam" id="3.20.20.10:FF:000003">
    <property type="entry name" value="Diaminopimelate decarboxylase"/>
    <property type="match status" value="1"/>
</dbReference>
<evidence type="ECO:0000256" key="8">
    <source>
        <dbReference type="RuleBase" id="RU003738"/>
    </source>
</evidence>
<dbReference type="InterPro" id="IPR036263">
    <property type="entry name" value="Chorismate_II_sf"/>
</dbReference>
<dbReference type="Pfam" id="PF01817">
    <property type="entry name" value="CM_2"/>
    <property type="match status" value="1"/>
</dbReference>
<dbReference type="NCBIfam" id="TIGR01048">
    <property type="entry name" value="lysA"/>
    <property type="match status" value="1"/>
</dbReference>
<dbReference type="AlphaFoldDB" id="F8KPW2"/>